<evidence type="ECO:0000256" key="4">
    <source>
        <dbReference type="ARBA" id="ARBA00023088"/>
    </source>
</evidence>
<evidence type="ECO:0000256" key="2">
    <source>
        <dbReference type="ARBA" id="ARBA00022525"/>
    </source>
</evidence>
<dbReference type="Proteomes" id="UP001321804">
    <property type="component" value="Chromosome"/>
</dbReference>
<keyword evidence="5" id="KW-0812">Transmembrane</keyword>
<dbReference type="Pfam" id="PF00746">
    <property type="entry name" value="Gram_pos_anchor"/>
    <property type="match status" value="1"/>
</dbReference>
<protein>
    <recommendedName>
        <fullName evidence="6">Gram-positive cocci surface proteins LPxTG domain-containing protein</fullName>
    </recommendedName>
</protein>
<keyword evidence="1" id="KW-0134">Cell wall</keyword>
<dbReference type="KEGG" id="xak:KIMC2_18960"/>
<gene>
    <name evidence="7" type="ORF">KIMC2_18960</name>
</gene>
<dbReference type="NCBIfam" id="TIGR01167">
    <property type="entry name" value="LPXTG_anchor"/>
    <property type="match status" value="1"/>
</dbReference>
<name>A0AAU9DNL8_9LACO</name>
<organism evidence="7 8">
    <name type="scientific">Xylocopilactobacillus apis</name>
    <dbReference type="NCBI Taxonomy" id="2932183"/>
    <lineage>
        <taxon>Bacteria</taxon>
        <taxon>Bacillati</taxon>
        <taxon>Bacillota</taxon>
        <taxon>Bacilli</taxon>
        <taxon>Lactobacillales</taxon>
        <taxon>Lactobacillaceae</taxon>
        <taxon>Xylocopilactobacillus</taxon>
    </lineage>
</organism>
<accession>A0AAU9DNL8</accession>
<dbReference type="RefSeq" id="WP_317696346.1">
    <property type="nucleotide sequence ID" value="NZ_AP026801.1"/>
</dbReference>
<keyword evidence="2" id="KW-0964">Secreted</keyword>
<dbReference type="AlphaFoldDB" id="A0AAU9DNL8"/>
<sequence>MIFTKKASIRMRKIIVAGTLVFGLTVFTVSKSSFAKSLLDGDQATTSDTSSYKVTNKDSALLVKVDNTKHYEKPKTDEVPKTPTDGGIQVKNASYGNLPQTSDDVSGVLPIIGATMIVGSFGLLVTKKKYNLL</sequence>
<evidence type="ECO:0000313" key="8">
    <source>
        <dbReference type="Proteomes" id="UP001321804"/>
    </source>
</evidence>
<dbReference type="InterPro" id="IPR019931">
    <property type="entry name" value="LPXTG_anchor"/>
</dbReference>
<evidence type="ECO:0000256" key="3">
    <source>
        <dbReference type="ARBA" id="ARBA00022729"/>
    </source>
</evidence>
<keyword evidence="5" id="KW-1133">Transmembrane helix</keyword>
<feature type="domain" description="Gram-positive cocci surface proteins LPxTG" evidence="6">
    <location>
        <begin position="97"/>
        <end position="129"/>
    </location>
</feature>
<feature type="transmembrane region" description="Helical" evidence="5">
    <location>
        <begin position="107"/>
        <end position="126"/>
    </location>
</feature>
<proteinExistence type="predicted"/>
<reference evidence="7 8" key="1">
    <citation type="journal article" date="2023" name="Microbiol. Spectr.">
        <title>Symbiosis of Carpenter Bees with Uncharacterized Lactic Acid Bacteria Showing NAD Auxotrophy.</title>
        <authorList>
            <person name="Kawasaki S."/>
            <person name="Ozawa K."/>
            <person name="Mori T."/>
            <person name="Yamamoto A."/>
            <person name="Ito M."/>
            <person name="Ohkuma M."/>
            <person name="Sakamoto M."/>
            <person name="Matsutani M."/>
        </authorList>
    </citation>
    <scope>NUCLEOTIDE SEQUENCE [LARGE SCALE GENOMIC DNA]</scope>
    <source>
        <strain evidence="7 8">KimC2</strain>
    </source>
</reference>
<evidence type="ECO:0000313" key="7">
    <source>
        <dbReference type="EMBL" id="BDR57334.1"/>
    </source>
</evidence>
<evidence type="ECO:0000256" key="1">
    <source>
        <dbReference type="ARBA" id="ARBA00022512"/>
    </source>
</evidence>
<dbReference type="EMBL" id="AP026801">
    <property type="protein sequence ID" value="BDR57334.1"/>
    <property type="molecule type" value="Genomic_DNA"/>
</dbReference>
<evidence type="ECO:0000259" key="6">
    <source>
        <dbReference type="Pfam" id="PF00746"/>
    </source>
</evidence>
<keyword evidence="5" id="KW-0472">Membrane</keyword>
<keyword evidence="8" id="KW-1185">Reference proteome</keyword>
<evidence type="ECO:0000256" key="5">
    <source>
        <dbReference type="SAM" id="Phobius"/>
    </source>
</evidence>
<keyword evidence="3" id="KW-0732">Signal</keyword>
<keyword evidence="4" id="KW-0572">Peptidoglycan-anchor</keyword>